<evidence type="ECO:0000256" key="1">
    <source>
        <dbReference type="SAM" id="MobiDB-lite"/>
    </source>
</evidence>
<sequence length="542" mass="58942">MSASQEAYWTLVLYHTSNGRKTQQRLRVNFVPNEELPEGSDDVAAVSRWMASSRTVDIEASRGGSSPMQASTCTSPEMEDSVGDSRSTEAPSQPMATEATYASNSARQIICDIIDRKLVSILSPRSDNGLEQIRRCFTATSGSDACSGTLLAMWEQMKRSSEPLFNIIQATSNHGKLCIREARVRKWVGDFLTGFATYYACTHKGEPVKPSREFDRWLQSIFRIVRVASNLTETVGVASLTIFTSIALSDHRLAILGRQPISQIGLLLEELSMDVGKRLRELVSTAPRHSGDDKMIPLLNPVAFAAWMCEESYALVCERLDLPGFSALPERLWMDIRLVEVENAILGKLALLTQPSAAHESHSPAANGLLRDVRSSADVPAAACVHECTARSPQEFGPRQAGIDRSQSAIPTTIRHERAGVHEALASTAVAVTHSCTQSTPSDQPDIQGNATGLSRECPSSPALDSSLLLTSPHSGLGPDEESPSWHLRTQTSDSTGAARLTPGFTRTTGIRLVSIGSLNRTNDKTESHQAPRNSLDGKEYV</sequence>
<evidence type="ECO:0000313" key="2">
    <source>
        <dbReference type="EMBL" id="KAK4064115.1"/>
    </source>
</evidence>
<name>A0ABR0BC79_PURLI</name>
<dbReference type="EMBL" id="JAWRVI010000481">
    <property type="protein sequence ID" value="KAK4064115.1"/>
    <property type="molecule type" value="Genomic_DNA"/>
</dbReference>
<feature type="compositionally biased region" description="Polar residues" evidence="1">
    <location>
        <begin position="436"/>
        <end position="453"/>
    </location>
</feature>
<keyword evidence="3" id="KW-1185">Reference proteome</keyword>
<proteinExistence type="predicted"/>
<gene>
    <name evidence="2" type="ORF">Purlil1_14123</name>
</gene>
<feature type="region of interest" description="Disordered" evidence="1">
    <location>
        <begin position="436"/>
        <end position="542"/>
    </location>
</feature>
<comment type="caution">
    <text evidence="2">The sequence shown here is derived from an EMBL/GenBank/DDBJ whole genome shotgun (WGS) entry which is preliminary data.</text>
</comment>
<feature type="compositionally biased region" description="Polar residues" evidence="1">
    <location>
        <begin position="63"/>
        <end position="75"/>
    </location>
</feature>
<evidence type="ECO:0000313" key="3">
    <source>
        <dbReference type="Proteomes" id="UP001287286"/>
    </source>
</evidence>
<organism evidence="2 3">
    <name type="scientific">Purpureocillium lilacinum</name>
    <name type="common">Paecilomyces lilacinus</name>
    <dbReference type="NCBI Taxonomy" id="33203"/>
    <lineage>
        <taxon>Eukaryota</taxon>
        <taxon>Fungi</taxon>
        <taxon>Dikarya</taxon>
        <taxon>Ascomycota</taxon>
        <taxon>Pezizomycotina</taxon>
        <taxon>Sordariomycetes</taxon>
        <taxon>Hypocreomycetidae</taxon>
        <taxon>Hypocreales</taxon>
        <taxon>Ophiocordycipitaceae</taxon>
        <taxon>Purpureocillium</taxon>
    </lineage>
</organism>
<feature type="region of interest" description="Disordered" evidence="1">
    <location>
        <begin position="58"/>
        <end position="98"/>
    </location>
</feature>
<feature type="compositionally biased region" description="Low complexity" evidence="1">
    <location>
        <begin position="459"/>
        <end position="473"/>
    </location>
</feature>
<feature type="compositionally biased region" description="Polar residues" evidence="1">
    <location>
        <begin position="84"/>
        <end position="98"/>
    </location>
</feature>
<protein>
    <submittedName>
        <fullName evidence="2">Uncharacterized protein</fullName>
    </submittedName>
</protein>
<accession>A0ABR0BC79</accession>
<feature type="compositionally biased region" description="Basic and acidic residues" evidence="1">
    <location>
        <begin position="522"/>
        <end position="542"/>
    </location>
</feature>
<reference evidence="2 3" key="1">
    <citation type="journal article" date="2024" name="Microbiol. Resour. Announc.">
        <title>Genome annotations for the ascomycete fungi Trichoderma harzianum, Trichoderma aggressivum, and Purpureocillium lilacinum.</title>
        <authorList>
            <person name="Beijen E.P.W."/>
            <person name="Ohm R.A."/>
        </authorList>
    </citation>
    <scope>NUCLEOTIDE SEQUENCE [LARGE SCALE GENOMIC DNA]</scope>
    <source>
        <strain evidence="2 3">CBS 150709</strain>
    </source>
</reference>
<dbReference type="Proteomes" id="UP001287286">
    <property type="component" value="Unassembled WGS sequence"/>
</dbReference>